<name>A0ABY7AU52_9PSEU</name>
<gene>
    <name evidence="1" type="ORF">ORV05_19540</name>
</gene>
<reference evidence="1" key="1">
    <citation type="submission" date="2022-11" db="EMBL/GenBank/DDBJ databases">
        <authorList>
            <person name="Mo P."/>
        </authorList>
    </citation>
    <scope>NUCLEOTIDE SEQUENCE</scope>
    <source>
        <strain evidence="1">HUAS 11-8</strain>
    </source>
</reference>
<protein>
    <submittedName>
        <fullName evidence="1">Uncharacterized protein</fullName>
    </submittedName>
</protein>
<keyword evidence="2" id="KW-1185">Reference proteome</keyword>
<evidence type="ECO:0000313" key="2">
    <source>
        <dbReference type="Proteomes" id="UP001163203"/>
    </source>
</evidence>
<accession>A0ABY7AU52</accession>
<organism evidence="1 2">
    <name type="scientific">Amycolatopsis cynarae</name>
    <dbReference type="NCBI Taxonomy" id="2995223"/>
    <lineage>
        <taxon>Bacteria</taxon>
        <taxon>Bacillati</taxon>
        <taxon>Actinomycetota</taxon>
        <taxon>Actinomycetes</taxon>
        <taxon>Pseudonocardiales</taxon>
        <taxon>Pseudonocardiaceae</taxon>
        <taxon>Amycolatopsis</taxon>
    </lineage>
</organism>
<dbReference type="EMBL" id="CP113836">
    <property type="protein sequence ID" value="WAL63224.1"/>
    <property type="molecule type" value="Genomic_DNA"/>
</dbReference>
<dbReference type="Proteomes" id="UP001163203">
    <property type="component" value="Chromosome"/>
</dbReference>
<proteinExistence type="predicted"/>
<sequence>MTADPVPRRRWPFLLLRGTTAVLAALALVQTALAGGPEDLSGASSLRMIRSKEAPLHNRRRRARLLSR</sequence>
<evidence type="ECO:0000313" key="1">
    <source>
        <dbReference type="EMBL" id="WAL63224.1"/>
    </source>
</evidence>
<dbReference type="RefSeq" id="WP_268441007.1">
    <property type="nucleotide sequence ID" value="NZ_CP113836.1"/>
</dbReference>